<dbReference type="GeneID" id="83176320"/>
<dbReference type="EMBL" id="JAPQKR010000005">
    <property type="protein sequence ID" value="KAJ5215550.1"/>
    <property type="molecule type" value="Genomic_DNA"/>
</dbReference>
<dbReference type="AlphaFoldDB" id="A0A9W9N951"/>
<evidence type="ECO:0000313" key="3">
    <source>
        <dbReference type="EMBL" id="KAJ5215550.1"/>
    </source>
</evidence>
<evidence type="ECO:0000313" key="4">
    <source>
        <dbReference type="Proteomes" id="UP001150904"/>
    </source>
</evidence>
<name>A0A9W9N951_9EURO</name>
<keyword evidence="1" id="KW-0175">Coiled coil</keyword>
<feature type="coiled-coil region" evidence="1">
    <location>
        <begin position="147"/>
        <end position="174"/>
    </location>
</feature>
<dbReference type="Proteomes" id="UP001150904">
    <property type="component" value="Unassembled WGS sequence"/>
</dbReference>
<evidence type="ECO:0000256" key="2">
    <source>
        <dbReference type="SAM" id="MobiDB-lite"/>
    </source>
</evidence>
<dbReference type="RefSeq" id="XP_058311363.1">
    <property type="nucleotide sequence ID" value="XM_058449019.1"/>
</dbReference>
<proteinExistence type="predicted"/>
<evidence type="ECO:0000256" key="1">
    <source>
        <dbReference type="SAM" id="Coils"/>
    </source>
</evidence>
<gene>
    <name evidence="3" type="ORF">N7498_001957</name>
</gene>
<protein>
    <submittedName>
        <fullName evidence="3">Uncharacterized protein</fullName>
    </submittedName>
</protein>
<keyword evidence="4" id="KW-1185">Reference proteome</keyword>
<sequence length="192" mass="22229">MLSSTSISFDCDNKSILDDVSSIYSRTPETPKSFLSWSHTPAPHPPKRELPEINPLDHQIALARGSTMALETTRARLSVSKYNKKLSLAELKDEKISQRDQQEEENRFYRSCFENFRQLVIIAIEASAAEKTQDLSLQSHFEPERGNENLKLAIDRLRIALENSRVQEAQAERDWKSKWKASRFWNPAPRWI</sequence>
<reference evidence="3" key="1">
    <citation type="submission" date="2022-12" db="EMBL/GenBank/DDBJ databases">
        <authorList>
            <person name="Petersen C."/>
        </authorList>
    </citation>
    <scope>NUCLEOTIDE SEQUENCE</scope>
    <source>
        <strain evidence="3">IBT 15544</strain>
    </source>
</reference>
<accession>A0A9W9N951</accession>
<feature type="region of interest" description="Disordered" evidence="2">
    <location>
        <begin position="28"/>
        <end position="52"/>
    </location>
</feature>
<feature type="compositionally biased region" description="Polar residues" evidence="2">
    <location>
        <begin position="28"/>
        <end position="39"/>
    </location>
</feature>
<dbReference type="OrthoDB" id="4463754at2759"/>
<reference evidence="3" key="2">
    <citation type="journal article" date="2023" name="IMA Fungus">
        <title>Comparative genomic study of the Penicillium genus elucidates a diverse pangenome and 15 lateral gene transfer events.</title>
        <authorList>
            <person name="Petersen C."/>
            <person name="Sorensen T."/>
            <person name="Nielsen M.R."/>
            <person name="Sondergaard T.E."/>
            <person name="Sorensen J.L."/>
            <person name="Fitzpatrick D.A."/>
            <person name="Frisvad J.C."/>
            <person name="Nielsen K.L."/>
        </authorList>
    </citation>
    <scope>NUCLEOTIDE SEQUENCE</scope>
    <source>
        <strain evidence="3">IBT 15544</strain>
    </source>
</reference>
<comment type="caution">
    <text evidence="3">The sequence shown here is derived from an EMBL/GenBank/DDBJ whole genome shotgun (WGS) entry which is preliminary data.</text>
</comment>
<organism evidence="3 4">
    <name type="scientific">Penicillium cinerascens</name>
    <dbReference type="NCBI Taxonomy" id="70096"/>
    <lineage>
        <taxon>Eukaryota</taxon>
        <taxon>Fungi</taxon>
        <taxon>Dikarya</taxon>
        <taxon>Ascomycota</taxon>
        <taxon>Pezizomycotina</taxon>
        <taxon>Eurotiomycetes</taxon>
        <taxon>Eurotiomycetidae</taxon>
        <taxon>Eurotiales</taxon>
        <taxon>Aspergillaceae</taxon>
        <taxon>Penicillium</taxon>
    </lineage>
</organism>